<evidence type="ECO:0000313" key="4">
    <source>
        <dbReference type="EMBL" id="TWT81964.1"/>
    </source>
</evidence>
<protein>
    <recommendedName>
        <fullName evidence="3">DUF58 domain-containing protein</fullName>
    </recommendedName>
</protein>
<keyword evidence="2" id="KW-0472">Membrane</keyword>
<dbReference type="InterPro" id="IPR002881">
    <property type="entry name" value="DUF58"/>
</dbReference>
<accession>A0A5C5Z3S8</accession>
<keyword evidence="2" id="KW-0812">Transmembrane</keyword>
<reference evidence="4 5" key="1">
    <citation type="submission" date="2019-02" db="EMBL/GenBank/DDBJ databases">
        <title>Deep-cultivation of Planctomycetes and their phenomic and genomic characterization uncovers novel biology.</title>
        <authorList>
            <person name="Wiegand S."/>
            <person name="Jogler M."/>
            <person name="Boedeker C."/>
            <person name="Pinto D."/>
            <person name="Vollmers J."/>
            <person name="Rivas-Marin E."/>
            <person name="Kohn T."/>
            <person name="Peeters S.H."/>
            <person name="Heuer A."/>
            <person name="Rast P."/>
            <person name="Oberbeckmann S."/>
            <person name="Bunk B."/>
            <person name="Jeske O."/>
            <person name="Meyerdierks A."/>
            <person name="Storesund J.E."/>
            <person name="Kallscheuer N."/>
            <person name="Luecker S."/>
            <person name="Lage O.M."/>
            <person name="Pohl T."/>
            <person name="Merkel B.J."/>
            <person name="Hornburger P."/>
            <person name="Mueller R.-W."/>
            <person name="Bruemmer F."/>
            <person name="Labrenz M."/>
            <person name="Spormann A.M."/>
            <person name="Op Den Camp H."/>
            <person name="Overmann J."/>
            <person name="Amann R."/>
            <person name="Jetten M.S.M."/>
            <person name="Mascher T."/>
            <person name="Medema M.H."/>
            <person name="Devos D.P."/>
            <person name="Kaster A.-K."/>
            <person name="Ovreas L."/>
            <person name="Rohde M."/>
            <person name="Galperin M.Y."/>
            <person name="Jogler C."/>
        </authorList>
    </citation>
    <scope>NUCLEOTIDE SEQUENCE [LARGE SCALE GENOMIC DNA]</scope>
    <source>
        <strain evidence="4 5">CA13</strain>
    </source>
</reference>
<sequence length="461" mass="50576">MRSRFDGKRLLKRSPDTKSPPSGSPNFGLLAGVCTLLLVGMLFGASLWVLAGIAAGILVFVNSRLARIWSDSVIATRNTGDVERKMGSRIDVEIKLTNRSRLPVVWVLVEDLLPRQALIFNPPALAIEGTRVQVVMLWGGQTKTLSYEITCNRRGYYQIGPTVLETGDLMGLYRRYRVGTTPQYVTVLPSIVPLSTYEIGSRRPIGEIRMRENVMDDPTRLRGIRRWQPGDPMRSVHWAATARTGTLHSKIYEPSSIAGATLVLDLHADTNPIKHEPVRTDLAITTAASIAHALHDAGEPFGLATNGRDAADRIRSEGWVGDYRVRDEVTAAASMQSESDRLRPILQPASRGPVALREMTGTFARLERTDGLTLAELLTESESQISSETTVLIILQMCPPESLAAILGLARRGWAVAVIINTHDINDYSAIAGPMIAGRIPTFHLASADLIADVCRQTMLR</sequence>
<dbReference type="Pfam" id="PF01882">
    <property type="entry name" value="DUF58"/>
    <property type="match status" value="1"/>
</dbReference>
<organism evidence="4 5">
    <name type="scientific">Novipirellula herctigrandis</name>
    <dbReference type="NCBI Taxonomy" id="2527986"/>
    <lineage>
        <taxon>Bacteria</taxon>
        <taxon>Pseudomonadati</taxon>
        <taxon>Planctomycetota</taxon>
        <taxon>Planctomycetia</taxon>
        <taxon>Pirellulales</taxon>
        <taxon>Pirellulaceae</taxon>
        <taxon>Novipirellula</taxon>
    </lineage>
</organism>
<keyword evidence="2" id="KW-1133">Transmembrane helix</keyword>
<dbReference type="PANTHER" id="PTHR34351:SF2">
    <property type="entry name" value="DUF58 DOMAIN-CONTAINING PROTEIN"/>
    <property type="match status" value="1"/>
</dbReference>
<dbReference type="PANTHER" id="PTHR34351">
    <property type="entry name" value="SLR1927 PROTEIN-RELATED"/>
    <property type="match status" value="1"/>
</dbReference>
<feature type="region of interest" description="Disordered" evidence="1">
    <location>
        <begin position="1"/>
        <end position="23"/>
    </location>
</feature>
<dbReference type="Proteomes" id="UP000315010">
    <property type="component" value="Unassembled WGS sequence"/>
</dbReference>
<feature type="domain" description="DUF58" evidence="3">
    <location>
        <begin position="224"/>
        <end position="313"/>
    </location>
</feature>
<dbReference type="OrthoDB" id="9789943at2"/>
<proteinExistence type="predicted"/>
<evidence type="ECO:0000256" key="1">
    <source>
        <dbReference type="SAM" id="MobiDB-lite"/>
    </source>
</evidence>
<evidence type="ECO:0000259" key="3">
    <source>
        <dbReference type="Pfam" id="PF01882"/>
    </source>
</evidence>
<gene>
    <name evidence="4" type="ORF">CA13_34190</name>
</gene>
<keyword evidence="5" id="KW-1185">Reference proteome</keyword>
<evidence type="ECO:0000256" key="2">
    <source>
        <dbReference type="SAM" id="Phobius"/>
    </source>
</evidence>
<evidence type="ECO:0000313" key="5">
    <source>
        <dbReference type="Proteomes" id="UP000315010"/>
    </source>
</evidence>
<feature type="transmembrane region" description="Helical" evidence="2">
    <location>
        <begin position="27"/>
        <end position="60"/>
    </location>
</feature>
<comment type="caution">
    <text evidence="4">The sequence shown here is derived from an EMBL/GenBank/DDBJ whole genome shotgun (WGS) entry which is preliminary data.</text>
</comment>
<dbReference type="EMBL" id="SJPJ01000001">
    <property type="protein sequence ID" value="TWT81964.1"/>
    <property type="molecule type" value="Genomic_DNA"/>
</dbReference>
<feature type="compositionally biased region" description="Basic and acidic residues" evidence="1">
    <location>
        <begin position="1"/>
        <end position="16"/>
    </location>
</feature>
<name>A0A5C5Z3S8_9BACT</name>
<dbReference type="AlphaFoldDB" id="A0A5C5Z3S8"/>